<keyword evidence="6" id="KW-0418">Kinase</keyword>
<dbReference type="GO" id="GO:0000271">
    <property type="term" value="P:polysaccharide biosynthetic process"/>
    <property type="evidence" value="ECO:0007669"/>
    <property type="project" value="UniProtKB-KW"/>
</dbReference>
<keyword evidence="3" id="KW-0067">ATP-binding</keyword>
<gene>
    <name evidence="6" type="ORF">H9L19_02555</name>
</gene>
<dbReference type="RefSeq" id="WP_187529595.1">
    <property type="nucleotide sequence ID" value="NZ_CP060724.1"/>
</dbReference>
<evidence type="ECO:0000256" key="3">
    <source>
        <dbReference type="ARBA" id="ARBA00022840"/>
    </source>
</evidence>
<dbReference type="Proteomes" id="UP000515800">
    <property type="component" value="Chromosome"/>
</dbReference>
<name>A0A7G9T6N8_9LACO</name>
<organism evidence="6 7">
    <name type="scientific">Weissella diestrammenae</name>
    <dbReference type="NCBI Taxonomy" id="1162633"/>
    <lineage>
        <taxon>Bacteria</taxon>
        <taxon>Bacillati</taxon>
        <taxon>Bacillota</taxon>
        <taxon>Bacilli</taxon>
        <taxon>Lactobacillales</taxon>
        <taxon>Lactobacillaceae</taxon>
        <taxon>Weissella</taxon>
    </lineage>
</organism>
<proteinExistence type="predicted"/>
<keyword evidence="7" id="KW-1185">Reference proteome</keyword>
<protein>
    <submittedName>
        <fullName evidence="6">CpsD/CapB family tyrosine-protein kinase</fullName>
    </submittedName>
</protein>
<dbReference type="KEGG" id="wdi:H9L19_02555"/>
<keyword evidence="6" id="KW-0808">Transferase</keyword>
<evidence type="ECO:0000256" key="1">
    <source>
        <dbReference type="ARBA" id="ARBA00005132"/>
    </source>
</evidence>
<dbReference type="Gene3D" id="3.40.50.300">
    <property type="entry name" value="P-loop containing nucleotide triphosphate hydrolases"/>
    <property type="match status" value="1"/>
</dbReference>
<dbReference type="InterPro" id="IPR050445">
    <property type="entry name" value="Bact_polysacc_biosynth/exp"/>
</dbReference>
<comment type="pathway">
    <text evidence="1">Capsule biogenesis; capsule polysaccharide biosynthesis.</text>
</comment>
<dbReference type="SUPFAM" id="SSF52540">
    <property type="entry name" value="P-loop containing nucleoside triphosphate hydrolases"/>
    <property type="match status" value="1"/>
</dbReference>
<keyword evidence="2" id="KW-0547">Nucleotide-binding</keyword>
<reference evidence="6 7" key="1">
    <citation type="submission" date="2020-08" db="EMBL/GenBank/DDBJ databases">
        <title>Genome sequence of Weissella diestrammenae KACC 16890T.</title>
        <authorList>
            <person name="Hyun D.-W."/>
            <person name="Bae J.-W."/>
        </authorList>
    </citation>
    <scope>NUCLEOTIDE SEQUENCE [LARGE SCALE GENOMIC DNA]</scope>
    <source>
        <strain evidence="6 7">KACC 16890</strain>
    </source>
</reference>
<evidence type="ECO:0000256" key="4">
    <source>
        <dbReference type="ARBA" id="ARBA00022903"/>
    </source>
</evidence>
<sequence length="221" mass="24145">MIAEQYRLIRTNIEYTAAPLAKFQVLMIGSAEMSDGKSTVSANLAITWADLGKRVLLIDADLRRSTVDKTFQVPNGQGLTGVLADQLSAEQVIQPTIVAGLDVLTAGPVPPNPADLLESPQLAAILNDLRQKYDLIIIDVPPFTVVTDAQVILPHVDGVVLIVTLGKTWRSNMQRAVASLKISQANLLGVVTRSMQAHRRNEGYYKEEAYAANTKTKRRAR</sequence>
<dbReference type="InterPro" id="IPR027417">
    <property type="entry name" value="P-loop_NTPase"/>
</dbReference>
<dbReference type="InterPro" id="IPR005702">
    <property type="entry name" value="Wzc-like_C"/>
</dbReference>
<dbReference type="Pfam" id="PF10609">
    <property type="entry name" value="ParA"/>
    <property type="match status" value="1"/>
</dbReference>
<dbReference type="CDD" id="cd05387">
    <property type="entry name" value="BY-kinase"/>
    <property type="match status" value="1"/>
</dbReference>
<dbReference type="AlphaFoldDB" id="A0A7G9T6N8"/>
<dbReference type="PANTHER" id="PTHR32309:SF13">
    <property type="entry name" value="FERRIC ENTEROBACTIN TRANSPORT PROTEIN FEPE"/>
    <property type="match status" value="1"/>
</dbReference>
<accession>A0A7G9T6N8</accession>
<evidence type="ECO:0000256" key="2">
    <source>
        <dbReference type="ARBA" id="ARBA00022741"/>
    </source>
</evidence>
<dbReference type="PANTHER" id="PTHR32309">
    <property type="entry name" value="TYROSINE-PROTEIN KINASE"/>
    <property type="match status" value="1"/>
</dbReference>
<evidence type="ECO:0000313" key="6">
    <source>
        <dbReference type="EMBL" id="QNN75763.1"/>
    </source>
</evidence>
<dbReference type="GO" id="GO:0005524">
    <property type="term" value="F:ATP binding"/>
    <property type="evidence" value="ECO:0007669"/>
    <property type="project" value="UniProtKB-KW"/>
</dbReference>
<dbReference type="InterPro" id="IPR033756">
    <property type="entry name" value="YlxH/NBP35"/>
</dbReference>
<dbReference type="GO" id="GO:0005886">
    <property type="term" value="C:plasma membrane"/>
    <property type="evidence" value="ECO:0007669"/>
    <property type="project" value="TreeGrafter"/>
</dbReference>
<keyword evidence="5" id="KW-0270">Exopolysaccharide synthesis</keyword>
<evidence type="ECO:0000313" key="7">
    <source>
        <dbReference type="Proteomes" id="UP000515800"/>
    </source>
</evidence>
<dbReference type="NCBIfam" id="TIGR01007">
    <property type="entry name" value="eps_fam"/>
    <property type="match status" value="1"/>
</dbReference>
<dbReference type="GO" id="GO:0004713">
    <property type="term" value="F:protein tyrosine kinase activity"/>
    <property type="evidence" value="ECO:0007669"/>
    <property type="project" value="TreeGrafter"/>
</dbReference>
<keyword evidence="4" id="KW-0972">Capsule biogenesis/degradation</keyword>
<dbReference type="EMBL" id="CP060724">
    <property type="protein sequence ID" value="QNN75763.1"/>
    <property type="molecule type" value="Genomic_DNA"/>
</dbReference>
<evidence type="ECO:0000256" key="5">
    <source>
        <dbReference type="ARBA" id="ARBA00023169"/>
    </source>
</evidence>